<name>A0A0F8ZBQ0_9ZZZZ</name>
<feature type="compositionally biased region" description="Basic residues" evidence="1">
    <location>
        <begin position="29"/>
        <end position="38"/>
    </location>
</feature>
<gene>
    <name evidence="2" type="ORF">LCGC14_2715430</name>
</gene>
<dbReference type="AlphaFoldDB" id="A0A0F8ZBQ0"/>
<sequence>AWIYFDASLLVKDDQRPNDQMTKTDQKQNLKKSSKPRIKAKDIVKSEKEVQVDLTKKVDQRPIKYDQIKQSENYQELLVSRNHELVNYINGMFNEVQSYGRVIPIDTKQSIVNGVLDNLLNLMKGLKYYLNAWESRYNRYLEEKPENPLIDDYRDMQNTLDFLLKLKKLKELIQKFKKSNL</sequence>
<evidence type="ECO:0000256" key="1">
    <source>
        <dbReference type="SAM" id="MobiDB-lite"/>
    </source>
</evidence>
<comment type="caution">
    <text evidence="2">The sequence shown here is derived from an EMBL/GenBank/DDBJ whole genome shotgun (WGS) entry which is preliminary data.</text>
</comment>
<organism evidence="2">
    <name type="scientific">marine sediment metagenome</name>
    <dbReference type="NCBI Taxonomy" id="412755"/>
    <lineage>
        <taxon>unclassified sequences</taxon>
        <taxon>metagenomes</taxon>
        <taxon>ecological metagenomes</taxon>
    </lineage>
</organism>
<protein>
    <submittedName>
        <fullName evidence="2">Uncharacterized protein</fullName>
    </submittedName>
</protein>
<evidence type="ECO:0000313" key="2">
    <source>
        <dbReference type="EMBL" id="KKK91193.1"/>
    </source>
</evidence>
<proteinExistence type="predicted"/>
<accession>A0A0F8ZBQ0</accession>
<feature type="non-terminal residue" evidence="2">
    <location>
        <position position="1"/>
    </location>
</feature>
<feature type="compositionally biased region" description="Basic and acidic residues" evidence="1">
    <location>
        <begin position="16"/>
        <end position="28"/>
    </location>
</feature>
<reference evidence="2" key="1">
    <citation type="journal article" date="2015" name="Nature">
        <title>Complex archaea that bridge the gap between prokaryotes and eukaryotes.</title>
        <authorList>
            <person name="Spang A."/>
            <person name="Saw J.H."/>
            <person name="Jorgensen S.L."/>
            <person name="Zaremba-Niedzwiedzka K."/>
            <person name="Martijn J."/>
            <person name="Lind A.E."/>
            <person name="van Eijk R."/>
            <person name="Schleper C."/>
            <person name="Guy L."/>
            <person name="Ettema T.J."/>
        </authorList>
    </citation>
    <scope>NUCLEOTIDE SEQUENCE</scope>
</reference>
<feature type="region of interest" description="Disordered" evidence="1">
    <location>
        <begin position="16"/>
        <end position="38"/>
    </location>
</feature>
<dbReference type="EMBL" id="LAZR01048763">
    <property type="protein sequence ID" value="KKK91193.1"/>
    <property type="molecule type" value="Genomic_DNA"/>
</dbReference>